<name>A0A098BVQ0_9NOCA</name>
<dbReference type="Pfam" id="PF02780">
    <property type="entry name" value="Transketolase_C"/>
    <property type="match status" value="1"/>
</dbReference>
<dbReference type="GO" id="GO:0000287">
    <property type="term" value="F:magnesium ion binding"/>
    <property type="evidence" value="ECO:0007669"/>
    <property type="project" value="UniProtKB-ARBA"/>
</dbReference>
<feature type="domain" description="Transketolase-like pyrimidine-binding" evidence="8">
    <location>
        <begin position="6"/>
        <end position="197"/>
    </location>
</feature>
<evidence type="ECO:0000313" key="10">
    <source>
        <dbReference type="Proteomes" id="UP000042997"/>
    </source>
</evidence>
<dbReference type="SMART" id="SM00861">
    <property type="entry name" value="Transket_pyr"/>
    <property type="match status" value="1"/>
</dbReference>
<dbReference type="SUPFAM" id="SSF52922">
    <property type="entry name" value="TK C-terminal domain-like"/>
    <property type="match status" value="1"/>
</dbReference>
<evidence type="ECO:0000256" key="4">
    <source>
        <dbReference type="ARBA" id="ARBA00059108"/>
    </source>
</evidence>
<dbReference type="InterPro" id="IPR005475">
    <property type="entry name" value="Transketolase-like_Pyr-bd"/>
</dbReference>
<dbReference type="AlphaFoldDB" id="A0A098BVQ0"/>
<dbReference type="Proteomes" id="UP000042997">
    <property type="component" value="Unassembled WGS sequence"/>
</dbReference>
<dbReference type="EMBL" id="CCSD01000102">
    <property type="protein sequence ID" value="CDZ91801.1"/>
    <property type="molecule type" value="Genomic_DNA"/>
</dbReference>
<keyword evidence="9" id="KW-0808">Transferase</keyword>
<accession>A0A098BVQ0</accession>
<dbReference type="EC" id="1.2.4.4" evidence="1"/>
<evidence type="ECO:0000259" key="8">
    <source>
        <dbReference type="SMART" id="SM00861"/>
    </source>
</evidence>
<dbReference type="Gene3D" id="3.40.50.970">
    <property type="match status" value="1"/>
</dbReference>
<dbReference type="Pfam" id="PF02779">
    <property type="entry name" value="Transket_pyr"/>
    <property type="match status" value="1"/>
</dbReference>
<comment type="function">
    <text evidence="4">Component of the branched-chain alpha-ketoacid dehydrogenase (BCKADH) complex, that catalyzes the overall conversion of branched-chain alpha-ketoacids to acyl-CoA and CO(2).</text>
</comment>
<dbReference type="SUPFAM" id="SSF52518">
    <property type="entry name" value="Thiamin diphosphate-binding fold (THDP-binding)"/>
    <property type="match status" value="1"/>
</dbReference>
<dbReference type="NCBIfam" id="NF006667">
    <property type="entry name" value="PRK09212.1"/>
    <property type="match status" value="1"/>
</dbReference>
<dbReference type="PANTHER" id="PTHR43257">
    <property type="entry name" value="PYRUVATE DEHYDROGENASE E1 COMPONENT BETA SUBUNIT"/>
    <property type="match status" value="1"/>
</dbReference>
<organism evidence="9 10">
    <name type="scientific">Rhodococcus ruber</name>
    <dbReference type="NCBI Taxonomy" id="1830"/>
    <lineage>
        <taxon>Bacteria</taxon>
        <taxon>Bacillati</taxon>
        <taxon>Actinomycetota</taxon>
        <taxon>Actinomycetes</taxon>
        <taxon>Mycobacteriales</taxon>
        <taxon>Nocardiaceae</taxon>
        <taxon>Rhodococcus</taxon>
    </lineage>
</organism>
<dbReference type="FunFam" id="3.40.50.970:FF:000001">
    <property type="entry name" value="Pyruvate dehydrogenase E1 beta subunit"/>
    <property type="match status" value="1"/>
</dbReference>
<dbReference type="eggNOG" id="COG0022">
    <property type="taxonomic scope" value="Bacteria"/>
</dbReference>
<keyword evidence="2 9" id="KW-0560">Oxidoreductase</keyword>
<dbReference type="GO" id="GO:0016746">
    <property type="term" value="F:acyltransferase activity"/>
    <property type="evidence" value="ECO:0007669"/>
    <property type="project" value="UniProtKB-KW"/>
</dbReference>
<gene>
    <name evidence="9" type="primary">acoB</name>
    <name evidence="9" type="ORF">RHRU231_870055</name>
</gene>
<comment type="subunit">
    <text evidence="5">Heteromer of E1 alpha (BkdA) and beta (BkdB) subunits. Part of the BCKADH complex, consisting of multiple copies of BkdA/BkdB (E1), BkdC (E2) and Lpd (E3).</text>
</comment>
<evidence type="ECO:0000256" key="6">
    <source>
        <dbReference type="ARBA" id="ARBA00069117"/>
    </source>
</evidence>
<evidence type="ECO:0000313" key="9">
    <source>
        <dbReference type="EMBL" id="CDZ91801.1"/>
    </source>
</evidence>
<dbReference type="FunFam" id="3.40.50.920:FF:000001">
    <property type="entry name" value="Pyruvate dehydrogenase E1 beta subunit"/>
    <property type="match status" value="1"/>
</dbReference>
<evidence type="ECO:0000256" key="3">
    <source>
        <dbReference type="ARBA" id="ARBA00052792"/>
    </source>
</evidence>
<sequence>MTTSKTTYREAIKAALAQEMQRDATVVQIGEDLRGGHAGTNPELESGKVEAFGGVLGVTKGLWTEFGSDRVIDTPITESAIIGMAAGAALTGLRPVAELMFMDFFGVCYDALYNQAAKFRYMFGGKARTPMVVRGMIGAGFSAAAQHSQSPYNVFAAVPGLKVVAPSNAYDAKGLLIQSIRDDDPVVFCEHKTLYDVKGEVPDEPYTIPFGVANYTREGTDVTIIALSAMVNAANTAADKLAAEGISVEVVDPRTVSPLDEEGILESVASTGRVVIADESAARCGFGHDVAALIATRAFGSLKAPIELVTPPHTPVPFSPVLEQAWLPNAARIEAAVRKVVSA</sequence>
<reference evidence="9 10" key="1">
    <citation type="journal article" date="2014" name="Genome Announc.">
        <title>Draft Genome Sequence of Propane- and Butane-Oxidizing Actinobacterium Rhodococcus ruber IEGM 231.</title>
        <authorList>
            <person name="Ivshina I.B."/>
            <person name="Kuyukina M.S."/>
            <person name="Krivoruchko A.V."/>
            <person name="Barbe V."/>
            <person name="Fischer C."/>
        </authorList>
    </citation>
    <scope>NUCLEOTIDE SEQUENCE [LARGE SCALE GENOMIC DNA]</scope>
</reference>
<proteinExistence type="predicted"/>
<dbReference type="OrthoDB" id="3457658at2"/>
<dbReference type="PANTHER" id="PTHR43257:SF3">
    <property type="entry name" value="ACETOIN:2,6-DICHLOROPHENOLINDOPHENOL OXIDOREDUCTASE SUBUNIT BETA"/>
    <property type="match status" value="1"/>
</dbReference>
<dbReference type="InterPro" id="IPR029061">
    <property type="entry name" value="THDP-binding"/>
</dbReference>
<dbReference type="CDD" id="cd07036">
    <property type="entry name" value="TPP_PYR_E1-PDHc-beta_like"/>
    <property type="match status" value="1"/>
</dbReference>
<comment type="catalytic activity">
    <reaction evidence="3">
        <text>N(6)-[(R)-lipoyl]-L-lysyl-[protein] + 3-methyl-2-oxobutanoate + H(+) = N(6)-[(R)-S(8)-2-methylpropanoyldihydrolipoyl]-L-lysyl-[protein] + CO2</text>
        <dbReference type="Rhea" id="RHEA:13457"/>
        <dbReference type="Rhea" id="RHEA-COMP:10474"/>
        <dbReference type="Rhea" id="RHEA-COMP:10497"/>
        <dbReference type="ChEBI" id="CHEBI:11851"/>
        <dbReference type="ChEBI" id="CHEBI:15378"/>
        <dbReference type="ChEBI" id="CHEBI:16526"/>
        <dbReference type="ChEBI" id="CHEBI:83099"/>
        <dbReference type="ChEBI" id="CHEBI:83142"/>
        <dbReference type="EC" id="1.2.4.4"/>
    </reaction>
</comment>
<dbReference type="RefSeq" id="WP_010593457.1">
    <property type="nucleotide sequence ID" value="NZ_CP024890.1"/>
</dbReference>
<dbReference type="InterPro" id="IPR033248">
    <property type="entry name" value="Transketolase_C"/>
</dbReference>
<evidence type="ECO:0000256" key="1">
    <source>
        <dbReference type="ARBA" id="ARBA00012277"/>
    </source>
</evidence>
<dbReference type="InterPro" id="IPR009014">
    <property type="entry name" value="Transketo_C/PFOR_II"/>
</dbReference>
<evidence type="ECO:0000256" key="5">
    <source>
        <dbReference type="ARBA" id="ARBA00063870"/>
    </source>
</evidence>
<keyword evidence="9" id="KW-0012">Acyltransferase</keyword>
<evidence type="ECO:0000256" key="7">
    <source>
        <dbReference type="ARBA" id="ARBA00080625"/>
    </source>
</evidence>
<evidence type="ECO:0000256" key="2">
    <source>
        <dbReference type="ARBA" id="ARBA00023002"/>
    </source>
</evidence>
<protein>
    <recommendedName>
        <fullName evidence="6">3-methyl-2-oxobutanoate dehydrogenase subunit beta</fullName>
        <ecNumber evidence="1">1.2.4.4</ecNumber>
    </recommendedName>
    <alternativeName>
        <fullName evidence="7">Branched-chain alpha-ketoacid dehydrogenase E1 component subunit beta</fullName>
    </alternativeName>
</protein>
<dbReference type="Gene3D" id="3.40.50.920">
    <property type="match status" value="1"/>
</dbReference>
<dbReference type="GO" id="GO:0003863">
    <property type="term" value="F:branched-chain 2-oxo acid dehydrogenase activity"/>
    <property type="evidence" value="ECO:0007669"/>
    <property type="project" value="UniProtKB-EC"/>
</dbReference>